<sequence length="89" mass="10185">MDIGTLEIRFLFVTFAEAHASIENYAAKVFKTINITGLVITFTFLSITEYSDDTKELDTGVASEVRDKNDYRSLSESYRKSDFLRNDKT</sequence>
<comment type="caution">
    <text evidence="1">The sequence shown here is derived from an EMBL/GenBank/DDBJ whole genome shotgun (WGS) entry which is preliminary data.</text>
</comment>
<evidence type="ECO:0000313" key="2">
    <source>
        <dbReference type="Proteomes" id="UP000789901"/>
    </source>
</evidence>
<organism evidence="1 2">
    <name type="scientific">Gigaspora margarita</name>
    <dbReference type="NCBI Taxonomy" id="4874"/>
    <lineage>
        <taxon>Eukaryota</taxon>
        <taxon>Fungi</taxon>
        <taxon>Fungi incertae sedis</taxon>
        <taxon>Mucoromycota</taxon>
        <taxon>Glomeromycotina</taxon>
        <taxon>Glomeromycetes</taxon>
        <taxon>Diversisporales</taxon>
        <taxon>Gigasporaceae</taxon>
        <taxon>Gigaspora</taxon>
    </lineage>
</organism>
<feature type="non-terminal residue" evidence="1">
    <location>
        <position position="89"/>
    </location>
</feature>
<dbReference type="EMBL" id="CAJVQB010061200">
    <property type="protein sequence ID" value="CAG8839767.1"/>
    <property type="molecule type" value="Genomic_DNA"/>
</dbReference>
<dbReference type="Proteomes" id="UP000789901">
    <property type="component" value="Unassembled WGS sequence"/>
</dbReference>
<reference evidence="1 2" key="1">
    <citation type="submission" date="2021-06" db="EMBL/GenBank/DDBJ databases">
        <authorList>
            <person name="Kallberg Y."/>
            <person name="Tangrot J."/>
            <person name="Rosling A."/>
        </authorList>
    </citation>
    <scope>NUCLEOTIDE SEQUENCE [LARGE SCALE GENOMIC DNA]</scope>
    <source>
        <strain evidence="1 2">120-4 pot B 10/14</strain>
    </source>
</reference>
<name>A0ABN7WT50_GIGMA</name>
<protein>
    <submittedName>
        <fullName evidence="1">46510_t:CDS:1</fullName>
    </submittedName>
</protein>
<keyword evidence="2" id="KW-1185">Reference proteome</keyword>
<gene>
    <name evidence="1" type="ORF">GMARGA_LOCUS34591</name>
</gene>
<proteinExistence type="predicted"/>
<accession>A0ABN7WT50</accession>
<evidence type="ECO:0000313" key="1">
    <source>
        <dbReference type="EMBL" id="CAG8839767.1"/>
    </source>
</evidence>